<comment type="caution">
    <text evidence="2">The sequence shown here is derived from an EMBL/GenBank/DDBJ whole genome shotgun (WGS) entry which is preliminary data.</text>
</comment>
<evidence type="ECO:0000259" key="1">
    <source>
        <dbReference type="Pfam" id="PF19192"/>
    </source>
</evidence>
<feature type="domain" description="Response receiver" evidence="1">
    <location>
        <begin position="21"/>
        <end position="200"/>
    </location>
</feature>
<dbReference type="Proteomes" id="UP000561326">
    <property type="component" value="Unassembled WGS sequence"/>
</dbReference>
<dbReference type="Pfam" id="PF19192">
    <property type="entry name" value="Response_reg_2"/>
    <property type="match status" value="1"/>
</dbReference>
<gene>
    <name evidence="2" type="ORF">HF838_23395</name>
</gene>
<dbReference type="InterPro" id="IPR043834">
    <property type="entry name" value="REC"/>
</dbReference>
<proteinExistence type="predicted"/>
<dbReference type="EMBL" id="JABAGO010000068">
    <property type="protein sequence ID" value="NMF01148.1"/>
    <property type="molecule type" value="Genomic_DNA"/>
</dbReference>
<reference evidence="2 3" key="1">
    <citation type="submission" date="2020-04" db="EMBL/GenBank/DDBJ databases">
        <authorList>
            <person name="Hitch T.C.A."/>
            <person name="Wylensek D."/>
            <person name="Clavel T."/>
        </authorList>
    </citation>
    <scope>NUCLEOTIDE SEQUENCE [LARGE SCALE GENOMIC DNA]</scope>
    <source>
        <strain evidence="2 3">WB01_D5_05</strain>
    </source>
</reference>
<protein>
    <recommendedName>
        <fullName evidence="1">Response receiver domain-containing protein</fullName>
    </recommendedName>
</protein>
<evidence type="ECO:0000313" key="2">
    <source>
        <dbReference type="EMBL" id="NMF01148.1"/>
    </source>
</evidence>
<dbReference type="AlphaFoldDB" id="A0A848D501"/>
<accession>A0A848D501</accession>
<dbReference type="RefSeq" id="WP_168976585.1">
    <property type="nucleotide sequence ID" value="NZ_JABAGO010000068.1"/>
</dbReference>
<sequence length="585" mass="67007">MSGATGANVLDDIKNVVKEYFDNAVIIDDELNLFQEGPFDSRDYTVSDQEIDESLISDQLAVFEEFTAGQEQQGAGVEEALVKEALAEETLFLERPNDTFKEFVKEGFVTFPFQYKSDGDENEQIEEISKVLANAKILIIDWNLEAGRIVDPGQATKKIINKFIENEKGLKCAVIYTREDCKEVINSLGDSFEILSEDELFFQDKKEDGSHSLFGFVMSKDISPNEIISKISEILVKDKSATIHFMSCANNLDKNMGVALSKFNAPFENVIFTQLLTAKVPYERVPDFLNSTLLSTIINIRTEENEDTNIMFKVKKQRMIELIEKCSIDPDDIDKLLEIVSAGNQNGKVKSLLTNASFLVDVKSVLIPEELKSLKEFESALYKLISENYADGMGKPKLNDTIKALTLVLLLAESYYNTNKKEHFADSFKNEVTNFTKLLKYADDNCSSIQTGTIIKSKENEEFLLCITPFCDTFRIEEIESKYKFLVGKINDYDPDKVKNQSEKCEYMSVPYNDEVLFIKWDYYHTYTLNKEDITESKYEKVAVLKKEYIQKTMNRYVSYQSRAGVDELFYKESDYTKYFTKLFS</sequence>
<evidence type="ECO:0000313" key="3">
    <source>
        <dbReference type="Proteomes" id="UP000561326"/>
    </source>
</evidence>
<organism evidence="2 3">
    <name type="scientific">Aneurinibacillus aneurinilyticus</name>
    <name type="common">Bacillus aneurinolyticus</name>
    <dbReference type="NCBI Taxonomy" id="1391"/>
    <lineage>
        <taxon>Bacteria</taxon>
        <taxon>Bacillati</taxon>
        <taxon>Bacillota</taxon>
        <taxon>Bacilli</taxon>
        <taxon>Bacillales</taxon>
        <taxon>Paenibacillaceae</taxon>
        <taxon>Aneurinibacillus group</taxon>
        <taxon>Aneurinibacillus</taxon>
    </lineage>
</organism>
<name>A0A848D501_ANEAE</name>